<keyword evidence="3" id="KW-1185">Reference proteome</keyword>
<reference evidence="2 3" key="1">
    <citation type="journal article" date="2016" name="Mol. Biol. Evol.">
        <title>Comparative Genomics of Early-Diverging Mushroom-Forming Fungi Provides Insights into the Origins of Lignocellulose Decay Capabilities.</title>
        <authorList>
            <person name="Nagy L.G."/>
            <person name="Riley R."/>
            <person name="Tritt A."/>
            <person name="Adam C."/>
            <person name="Daum C."/>
            <person name="Floudas D."/>
            <person name="Sun H."/>
            <person name="Yadav J.S."/>
            <person name="Pangilinan J."/>
            <person name="Larsson K.H."/>
            <person name="Matsuura K."/>
            <person name="Barry K."/>
            <person name="Labutti K."/>
            <person name="Kuo R."/>
            <person name="Ohm R.A."/>
            <person name="Bhattacharya S.S."/>
            <person name="Shirouzu T."/>
            <person name="Yoshinaga Y."/>
            <person name="Martin F.M."/>
            <person name="Grigoriev I.V."/>
            <person name="Hibbett D.S."/>
        </authorList>
    </citation>
    <scope>NUCLEOTIDE SEQUENCE [LARGE SCALE GENOMIC DNA]</scope>
    <source>
        <strain evidence="2 3">HHB12029</strain>
    </source>
</reference>
<dbReference type="InParanoid" id="A0A165NBY1"/>
<protein>
    <recommendedName>
        <fullName evidence="1">F-box domain-containing protein</fullName>
    </recommendedName>
</protein>
<gene>
    <name evidence="2" type="ORF">EXIGLDRAFT_830678</name>
</gene>
<evidence type="ECO:0000313" key="3">
    <source>
        <dbReference type="Proteomes" id="UP000077266"/>
    </source>
</evidence>
<dbReference type="EMBL" id="KV425900">
    <property type="protein sequence ID" value="KZW00525.1"/>
    <property type="molecule type" value="Genomic_DNA"/>
</dbReference>
<feature type="domain" description="F-box" evidence="1">
    <location>
        <begin position="1"/>
        <end position="48"/>
    </location>
</feature>
<dbReference type="InterPro" id="IPR001810">
    <property type="entry name" value="F-box_dom"/>
</dbReference>
<evidence type="ECO:0000313" key="2">
    <source>
        <dbReference type="EMBL" id="KZW00525.1"/>
    </source>
</evidence>
<dbReference type="Proteomes" id="UP000077266">
    <property type="component" value="Unassembled WGS sequence"/>
</dbReference>
<sequence>MDYTSRLPTELIACILDHLDQPDVLSTAALCHRWRDATKLHPHFYAHVESKRKGNSQPRNAFNTEQVAASTVFDTIDRFALKVDRASVLFHRLTLDVDVQFVVADLRKGGLNPTRVARSLTDAVLPILSRTVKLRLATSSDILNAILPLLCAPAPLLRRLALVDMNPPQPDIFALSHYAALENMCTIPHDLLHGSALKHVHLSGMSIDVTAPSAFARAVHVDLSNHRIAEFSNICTAFPSMITLSMYNALLGRSSDDDEDIIFPPTTSSTLRSLRISIFARHPWPARFVAAIRRLHALCHIHVAFLNFSSNLDASPFLAGFGSGPVRVKLCSIPPHTTKVVVPRIGANDVTTTRSFSVVESGLGFGSETTSPCIGLLRSLNVVWPHVTHLDVSRKCLQSLAIVSPAMPTLEVAAVDMAYHPHAHDRDTFWRGGPHNRGTRSFRQLILYDASGGTSVLSTYVVDISHTLGAKRWETLTLRGVTMHVHMSEYPPTLAETFASIQEE</sequence>
<organism evidence="2 3">
    <name type="scientific">Exidia glandulosa HHB12029</name>
    <dbReference type="NCBI Taxonomy" id="1314781"/>
    <lineage>
        <taxon>Eukaryota</taxon>
        <taxon>Fungi</taxon>
        <taxon>Dikarya</taxon>
        <taxon>Basidiomycota</taxon>
        <taxon>Agaricomycotina</taxon>
        <taxon>Agaricomycetes</taxon>
        <taxon>Auriculariales</taxon>
        <taxon>Exidiaceae</taxon>
        <taxon>Exidia</taxon>
    </lineage>
</organism>
<accession>A0A165NBY1</accession>
<name>A0A165NBY1_EXIGL</name>
<proteinExistence type="predicted"/>
<dbReference type="SMART" id="SM00256">
    <property type="entry name" value="FBOX"/>
    <property type="match status" value="1"/>
</dbReference>
<dbReference type="Pfam" id="PF00646">
    <property type="entry name" value="F-box"/>
    <property type="match status" value="1"/>
</dbReference>
<dbReference type="OrthoDB" id="3331717at2759"/>
<dbReference type="Gene3D" id="1.20.1280.50">
    <property type="match status" value="1"/>
</dbReference>
<evidence type="ECO:0000259" key="1">
    <source>
        <dbReference type="PROSITE" id="PS50181"/>
    </source>
</evidence>
<dbReference type="SUPFAM" id="SSF81383">
    <property type="entry name" value="F-box domain"/>
    <property type="match status" value="1"/>
</dbReference>
<dbReference type="PROSITE" id="PS50181">
    <property type="entry name" value="FBOX"/>
    <property type="match status" value="1"/>
</dbReference>
<dbReference type="CDD" id="cd09917">
    <property type="entry name" value="F-box_SF"/>
    <property type="match status" value="1"/>
</dbReference>
<dbReference type="InterPro" id="IPR036047">
    <property type="entry name" value="F-box-like_dom_sf"/>
</dbReference>
<dbReference type="AlphaFoldDB" id="A0A165NBY1"/>